<evidence type="ECO:0000313" key="2">
    <source>
        <dbReference type="Proteomes" id="UP001500192"/>
    </source>
</evidence>
<gene>
    <name evidence="1" type="ORF">GCM10023214_78870</name>
</gene>
<evidence type="ECO:0000313" key="1">
    <source>
        <dbReference type="EMBL" id="GAA4672430.1"/>
    </source>
</evidence>
<accession>A0ABP8VVY1</accession>
<sequence>MTSTITTPAGGGFGARRTGREALAGFLSTASAETEIGRRVRGLLGELAEIEQDRELAGRYLEPGTWLRELAEEERDVWDHIVEALTAVSSANTKKEEQ</sequence>
<dbReference type="EMBL" id="BAABIB010000184">
    <property type="protein sequence ID" value="GAA4672430.1"/>
    <property type="molecule type" value="Genomic_DNA"/>
</dbReference>
<name>A0ABP8VVY1_9PSEU</name>
<organism evidence="1 2">
    <name type="scientific">Amycolatopsis dongchuanensis</name>
    <dbReference type="NCBI Taxonomy" id="1070866"/>
    <lineage>
        <taxon>Bacteria</taxon>
        <taxon>Bacillati</taxon>
        <taxon>Actinomycetota</taxon>
        <taxon>Actinomycetes</taxon>
        <taxon>Pseudonocardiales</taxon>
        <taxon>Pseudonocardiaceae</taxon>
        <taxon>Amycolatopsis</taxon>
    </lineage>
</organism>
<comment type="caution">
    <text evidence="1">The sequence shown here is derived from an EMBL/GenBank/DDBJ whole genome shotgun (WGS) entry which is preliminary data.</text>
</comment>
<reference evidence="2" key="1">
    <citation type="journal article" date="2019" name="Int. J. Syst. Evol. Microbiol.">
        <title>The Global Catalogue of Microorganisms (GCM) 10K type strain sequencing project: providing services to taxonomists for standard genome sequencing and annotation.</title>
        <authorList>
            <consortium name="The Broad Institute Genomics Platform"/>
            <consortium name="The Broad Institute Genome Sequencing Center for Infectious Disease"/>
            <person name="Wu L."/>
            <person name="Ma J."/>
        </authorList>
    </citation>
    <scope>NUCLEOTIDE SEQUENCE [LARGE SCALE GENOMIC DNA]</scope>
    <source>
        <strain evidence="2">JCM 18054</strain>
    </source>
</reference>
<keyword evidence="2" id="KW-1185">Reference proteome</keyword>
<proteinExistence type="predicted"/>
<dbReference type="RefSeq" id="WP_346057014.1">
    <property type="nucleotide sequence ID" value="NZ_BAABIB010000184.1"/>
</dbReference>
<dbReference type="Proteomes" id="UP001500192">
    <property type="component" value="Unassembled WGS sequence"/>
</dbReference>
<protein>
    <submittedName>
        <fullName evidence="1">Uncharacterized protein</fullName>
    </submittedName>
</protein>